<evidence type="ECO:0000313" key="1">
    <source>
        <dbReference type="EMBL" id="EHM52834.1"/>
    </source>
</evidence>
<dbReference type="HOGENOM" id="CLU_126498_1_0_9"/>
<evidence type="ECO:0000313" key="2">
    <source>
        <dbReference type="Proteomes" id="UP000004459"/>
    </source>
</evidence>
<name>G9YPA9_FLAPL</name>
<accession>G9YPA9</accession>
<dbReference type="GeneID" id="63972746"/>
<dbReference type="PATRIC" id="fig|411475.3.peg.1163"/>
<organism evidence="1 2">
    <name type="scientific">Flavonifractor plautii ATCC 29863</name>
    <dbReference type="NCBI Taxonomy" id="411475"/>
    <lineage>
        <taxon>Bacteria</taxon>
        <taxon>Bacillati</taxon>
        <taxon>Bacillota</taxon>
        <taxon>Clostridia</taxon>
        <taxon>Eubacteriales</taxon>
        <taxon>Oscillospiraceae</taxon>
        <taxon>Flavonifractor</taxon>
    </lineage>
</organism>
<comment type="caution">
    <text evidence="1">The sequence shown here is derived from an EMBL/GenBank/DDBJ whole genome shotgun (WGS) entry which is preliminary data.</text>
</comment>
<dbReference type="Proteomes" id="UP000004459">
    <property type="component" value="Unassembled WGS sequence"/>
</dbReference>
<reference evidence="1 2" key="1">
    <citation type="submission" date="2011-08" db="EMBL/GenBank/DDBJ databases">
        <authorList>
            <person name="Weinstock G."/>
            <person name="Sodergren E."/>
            <person name="Clifton S."/>
            <person name="Fulton L."/>
            <person name="Fulton B."/>
            <person name="Courtney L."/>
            <person name="Fronick C."/>
            <person name="Harrison M."/>
            <person name="Strong C."/>
            <person name="Farmer C."/>
            <person name="Delahaunty K."/>
            <person name="Markovic C."/>
            <person name="Hall O."/>
            <person name="Minx P."/>
            <person name="Tomlinson C."/>
            <person name="Mitreva M."/>
            <person name="Hou S."/>
            <person name="Chen J."/>
            <person name="Wollam A."/>
            <person name="Pepin K.H."/>
            <person name="Johnson M."/>
            <person name="Bhonagiri V."/>
            <person name="Zhang X."/>
            <person name="Suruliraj S."/>
            <person name="Warren W."/>
            <person name="Chinwalla A."/>
            <person name="Mardis E.R."/>
            <person name="Wilson R.K."/>
        </authorList>
    </citation>
    <scope>NUCLEOTIDE SEQUENCE [LARGE SCALE GENOMIC DNA]</scope>
    <source>
        <strain evidence="1 2">ATCC 29863</strain>
    </source>
</reference>
<proteinExistence type="predicted"/>
<gene>
    <name evidence="1" type="ORF">HMPREF0372_01338</name>
</gene>
<dbReference type="AlphaFoldDB" id="G9YPA9"/>
<sequence>MAKYTEHYRLHQWEPEDSFLRMDFNEDFAKIDSAIAARGNCLQVVGTYTGDGNYGKGKATVLHFPFRPLAVMVVGGSYQATSLFLRPGTKGAANDTAGMGSVLSLAWGEDSLAWGEDSLSWYVTGWASGGSTSGGTSAEGQLNEKGAHYTYLVLG</sequence>
<protein>
    <submittedName>
        <fullName evidence="1">Uncharacterized protein</fullName>
    </submittedName>
</protein>
<dbReference type="RefSeq" id="WP_007489783.1">
    <property type="nucleotide sequence ID" value="NZ_JH417696.1"/>
</dbReference>
<dbReference type="EMBL" id="AGCK01000091">
    <property type="protein sequence ID" value="EHM52834.1"/>
    <property type="molecule type" value="Genomic_DNA"/>
</dbReference>